<proteinExistence type="predicted"/>
<evidence type="ECO:0000313" key="3">
    <source>
        <dbReference type="Proteomes" id="UP000000330"/>
    </source>
</evidence>
<feature type="transmembrane region" description="Helical" evidence="1">
    <location>
        <begin position="12"/>
        <end position="34"/>
    </location>
</feature>
<evidence type="ECO:0000256" key="1">
    <source>
        <dbReference type="SAM" id="Phobius"/>
    </source>
</evidence>
<name>D9I5Z6_9CAUD</name>
<dbReference type="KEGG" id="vg:10323017"/>
<keyword evidence="1" id="KW-0812">Transmembrane</keyword>
<dbReference type="RefSeq" id="YP_004300611.1">
    <property type="nucleotide sequence ID" value="NC_015250.1"/>
</dbReference>
<organism evidence="2 3">
    <name type="scientific">Acinetobacter phage 133</name>
    <dbReference type="NCBI Taxonomy" id="2919552"/>
    <lineage>
        <taxon>Viruses</taxon>
        <taxon>Duplodnaviria</taxon>
        <taxon>Heunggongvirae</taxon>
        <taxon>Uroviricota</taxon>
        <taxon>Caudoviricetes</taxon>
        <taxon>Pantevenvirales</taxon>
        <taxon>Straboviridae</taxon>
        <taxon>Tevenvirinae</taxon>
        <taxon>Centumtrigintavirus</taxon>
        <taxon>Centumtrigintavirus cv133</taxon>
        <taxon>Acinetobacter virus 133</taxon>
    </lineage>
</organism>
<dbReference type="Proteomes" id="UP000000330">
    <property type="component" value="Segment"/>
</dbReference>
<keyword evidence="3" id="KW-1185">Reference proteome</keyword>
<sequence>MFNSKDFAQMIISILVIGGLTFGLIGLGIGYLIWG</sequence>
<evidence type="ECO:0000313" key="2">
    <source>
        <dbReference type="EMBL" id="ADJ19377.1"/>
    </source>
</evidence>
<protein>
    <submittedName>
        <fullName evidence="2">Uncharacterized protein</fullName>
    </submittedName>
</protein>
<dbReference type="GeneID" id="10323017"/>
<dbReference type="EMBL" id="HM114315">
    <property type="protein sequence ID" value="ADJ19377.1"/>
    <property type="molecule type" value="Genomic_DNA"/>
</dbReference>
<reference evidence="2 3" key="1">
    <citation type="journal article" date="2010" name="Virol. J.">
        <title>Genomes of the T4-related bacteriophages as windows on microbial genome evolution.</title>
        <authorList>
            <person name="Petrov V.M."/>
            <person name="Ratnayaka S."/>
            <person name="Nolan J.M."/>
            <person name="Miller E.S."/>
            <person name="Karam J.D."/>
        </authorList>
    </citation>
    <scope>NUCLEOTIDE SEQUENCE [LARGE SCALE GENOMIC DNA]</scope>
    <source>
        <strain evidence="2">Acj133</strain>
    </source>
</reference>
<keyword evidence="1" id="KW-1133">Transmembrane helix</keyword>
<keyword evidence="1" id="KW-0472">Membrane</keyword>
<accession>D9I5Z6</accession>
<gene>
    <name evidence="2" type="ORF">Acj133p030</name>
</gene>